<comment type="cofactor">
    <cofactor evidence="1">
        <name>a divalent metal cation</name>
        <dbReference type="ChEBI" id="CHEBI:60240"/>
    </cofactor>
</comment>
<dbReference type="EMBL" id="JAIZAY010000004">
    <property type="protein sequence ID" value="KAJ8043473.1"/>
    <property type="molecule type" value="Genomic_DNA"/>
</dbReference>
<dbReference type="Pfam" id="PF13359">
    <property type="entry name" value="DDE_Tnp_4"/>
    <property type="match status" value="1"/>
</dbReference>
<keyword evidence="5" id="KW-1185">Reference proteome</keyword>
<evidence type="ECO:0000256" key="2">
    <source>
        <dbReference type="ARBA" id="ARBA00022723"/>
    </source>
</evidence>
<reference evidence="4" key="1">
    <citation type="submission" date="2021-10" db="EMBL/GenBank/DDBJ databases">
        <title>Tropical sea cucumber genome reveals ecological adaptation and Cuvierian tubules defense mechanism.</title>
        <authorList>
            <person name="Chen T."/>
        </authorList>
    </citation>
    <scope>NUCLEOTIDE SEQUENCE</scope>
    <source>
        <strain evidence="4">Nanhai2018</strain>
        <tissue evidence="4">Muscle</tissue>
    </source>
</reference>
<evidence type="ECO:0000313" key="4">
    <source>
        <dbReference type="EMBL" id="KAJ8043473.1"/>
    </source>
</evidence>
<accession>A0A9Q1CDC7</accession>
<dbReference type="AlphaFoldDB" id="A0A9Q1CDC7"/>
<sequence>MASGDSYKSLEYNFRVANNTIRRGGGGIVPETCEALYEEFKDEYFKVPNNPDEWREVARGFQERWNFPKCLGAIDGKHVAKKAPGRTVSLFYNYKGFFSVVMMALVDSKYRFLNVDVGSHGSCSDGGLFMHTELKECLENDTLGVPPPEPYPNDDRPMPYCIVGDDAFPRRRWLMKPYPQRLMTKEERISIIVCPGHDALCKMRLEFWHIGRPT</sequence>
<evidence type="ECO:0000259" key="3">
    <source>
        <dbReference type="Pfam" id="PF13359"/>
    </source>
</evidence>
<proteinExistence type="predicted"/>
<dbReference type="GO" id="GO:0046872">
    <property type="term" value="F:metal ion binding"/>
    <property type="evidence" value="ECO:0007669"/>
    <property type="project" value="UniProtKB-KW"/>
</dbReference>
<dbReference type="InterPro" id="IPR027806">
    <property type="entry name" value="HARBI1_dom"/>
</dbReference>
<evidence type="ECO:0000256" key="1">
    <source>
        <dbReference type="ARBA" id="ARBA00001968"/>
    </source>
</evidence>
<dbReference type="Proteomes" id="UP001152320">
    <property type="component" value="Chromosome 4"/>
</dbReference>
<gene>
    <name evidence="4" type="ORF">HOLleu_10571</name>
</gene>
<organism evidence="4 5">
    <name type="scientific">Holothuria leucospilota</name>
    <name type="common">Black long sea cucumber</name>
    <name type="synonym">Mertensiothuria leucospilota</name>
    <dbReference type="NCBI Taxonomy" id="206669"/>
    <lineage>
        <taxon>Eukaryota</taxon>
        <taxon>Metazoa</taxon>
        <taxon>Echinodermata</taxon>
        <taxon>Eleutherozoa</taxon>
        <taxon>Echinozoa</taxon>
        <taxon>Holothuroidea</taxon>
        <taxon>Aspidochirotacea</taxon>
        <taxon>Aspidochirotida</taxon>
        <taxon>Holothuriidae</taxon>
        <taxon>Holothuria</taxon>
    </lineage>
</organism>
<comment type="caution">
    <text evidence="4">The sequence shown here is derived from an EMBL/GenBank/DDBJ whole genome shotgun (WGS) entry which is preliminary data.</text>
</comment>
<evidence type="ECO:0000313" key="5">
    <source>
        <dbReference type="Proteomes" id="UP001152320"/>
    </source>
</evidence>
<protein>
    <submittedName>
        <fullName evidence="4">Protein ANTAGONIST OF LIKE HETEROCHROMATIN PROTEIN 1</fullName>
    </submittedName>
</protein>
<keyword evidence="2" id="KW-0479">Metal-binding</keyword>
<feature type="domain" description="DDE Tnp4" evidence="3">
    <location>
        <begin position="74"/>
        <end position="186"/>
    </location>
</feature>
<name>A0A9Q1CDC7_HOLLE</name>
<dbReference type="OrthoDB" id="2668416at2759"/>